<proteinExistence type="predicted"/>
<name>A0A6C0LIQ9_9ZZZZ</name>
<evidence type="ECO:0000313" key="1">
    <source>
        <dbReference type="EMBL" id="QHU30836.1"/>
    </source>
</evidence>
<protein>
    <submittedName>
        <fullName evidence="1">Uncharacterized protein</fullName>
    </submittedName>
</protein>
<organism evidence="1">
    <name type="scientific">viral metagenome</name>
    <dbReference type="NCBI Taxonomy" id="1070528"/>
    <lineage>
        <taxon>unclassified sequences</taxon>
        <taxon>metagenomes</taxon>
        <taxon>organismal metagenomes</taxon>
    </lineage>
</organism>
<accession>A0A6C0LIQ9</accession>
<reference evidence="1" key="1">
    <citation type="journal article" date="2020" name="Nature">
        <title>Giant virus diversity and host interactions through global metagenomics.</title>
        <authorList>
            <person name="Schulz F."/>
            <person name="Roux S."/>
            <person name="Paez-Espino D."/>
            <person name="Jungbluth S."/>
            <person name="Walsh D.A."/>
            <person name="Denef V.J."/>
            <person name="McMahon K.D."/>
            <person name="Konstantinidis K.T."/>
            <person name="Eloe-Fadrosh E.A."/>
            <person name="Kyrpides N.C."/>
            <person name="Woyke T."/>
        </authorList>
    </citation>
    <scope>NUCLEOTIDE SEQUENCE</scope>
    <source>
        <strain evidence="1">GVMAG-M-3300027892-73</strain>
    </source>
</reference>
<dbReference type="EMBL" id="MN740520">
    <property type="protein sequence ID" value="QHU30836.1"/>
    <property type="molecule type" value="Genomic_DNA"/>
</dbReference>
<sequence length="127" mass="14931">MSNNILSAFNDHFMEFLNDVHMLFPDDVDVLTAKNALSQVRKANPKMIVKIWQTFIVDKYRVEIESGTMDFFINKDYSTDLMNSENSSKILSSINRLREPIRQMDDENQKKTMKYIQNLTKLSDLCR</sequence>
<dbReference type="AlphaFoldDB" id="A0A6C0LIQ9"/>